<dbReference type="PANTHER" id="PTHR43806">
    <property type="entry name" value="PEPTIDASE S8"/>
    <property type="match status" value="1"/>
</dbReference>
<evidence type="ECO:0000313" key="9">
    <source>
        <dbReference type="Proteomes" id="UP000253664"/>
    </source>
</evidence>
<dbReference type="STRING" id="1330021.A0A367L8H5"/>
<dbReference type="GO" id="GO:0004252">
    <property type="term" value="F:serine-type endopeptidase activity"/>
    <property type="evidence" value="ECO:0007669"/>
    <property type="project" value="UniProtKB-UniRule"/>
</dbReference>
<dbReference type="AlphaFoldDB" id="A0A367L8H5"/>
<dbReference type="Pfam" id="PF00082">
    <property type="entry name" value="Peptidase_S8"/>
    <property type="match status" value="1"/>
</dbReference>
<dbReference type="PANTHER" id="PTHR43806:SF58">
    <property type="entry name" value="ALKALINE PROTEASE 1-RELATED"/>
    <property type="match status" value="1"/>
</dbReference>
<dbReference type="InterPro" id="IPR015500">
    <property type="entry name" value="Peptidase_S8_subtilisin-rel"/>
</dbReference>
<dbReference type="InterPro" id="IPR036852">
    <property type="entry name" value="Peptidase_S8/S53_dom_sf"/>
</dbReference>
<reference evidence="8 9" key="1">
    <citation type="journal article" date="2015" name="BMC Genomics">
        <title>Insights from the genome of Ophiocordyceps polyrhachis-furcata to pathogenicity and host specificity in insect fungi.</title>
        <authorList>
            <person name="Wichadakul D."/>
            <person name="Kobmoo N."/>
            <person name="Ingsriswang S."/>
            <person name="Tangphatsornruang S."/>
            <person name="Chantasingh D."/>
            <person name="Luangsa-ard J.J."/>
            <person name="Eurwilaichitr L."/>
        </authorList>
    </citation>
    <scope>NUCLEOTIDE SEQUENCE [LARGE SCALE GENOMIC DNA]</scope>
    <source>
        <strain evidence="8 9">BCC 54312</strain>
    </source>
</reference>
<evidence type="ECO:0000256" key="6">
    <source>
        <dbReference type="SAM" id="SignalP"/>
    </source>
</evidence>
<keyword evidence="4 5" id="KW-0720">Serine protease</keyword>
<gene>
    <name evidence="8" type="ORF">L249_5172</name>
</gene>
<dbReference type="CDD" id="cd04077">
    <property type="entry name" value="Peptidases_S8_PCSK9_ProteinaseK_like"/>
    <property type="match status" value="1"/>
</dbReference>
<dbReference type="GO" id="GO:0006508">
    <property type="term" value="P:proteolysis"/>
    <property type="evidence" value="ECO:0007669"/>
    <property type="project" value="UniProtKB-KW"/>
</dbReference>
<dbReference type="EMBL" id="LKCN02000011">
    <property type="protein sequence ID" value="RCI10730.1"/>
    <property type="molecule type" value="Genomic_DNA"/>
</dbReference>
<keyword evidence="9" id="KW-1185">Reference proteome</keyword>
<evidence type="ECO:0000313" key="8">
    <source>
        <dbReference type="EMBL" id="RCI10730.1"/>
    </source>
</evidence>
<dbReference type="PRINTS" id="PR00723">
    <property type="entry name" value="SUBTILISIN"/>
</dbReference>
<dbReference type="InterPro" id="IPR022398">
    <property type="entry name" value="Peptidase_S8_His-AS"/>
</dbReference>
<evidence type="ECO:0000256" key="4">
    <source>
        <dbReference type="ARBA" id="ARBA00022825"/>
    </source>
</evidence>
<keyword evidence="6" id="KW-0732">Signal</keyword>
<evidence type="ECO:0000256" key="2">
    <source>
        <dbReference type="ARBA" id="ARBA00022670"/>
    </source>
</evidence>
<dbReference type="SUPFAM" id="SSF54897">
    <property type="entry name" value="Protease propeptides/inhibitors"/>
    <property type="match status" value="1"/>
</dbReference>
<dbReference type="OrthoDB" id="19448at2759"/>
<evidence type="ECO:0000256" key="3">
    <source>
        <dbReference type="ARBA" id="ARBA00022801"/>
    </source>
</evidence>
<feature type="active site" description="Charge relay system" evidence="5">
    <location>
        <position position="166"/>
    </location>
</feature>
<keyword evidence="2 5" id="KW-0645">Protease</keyword>
<keyword evidence="3 5" id="KW-0378">Hydrolase</keyword>
<evidence type="ECO:0000259" key="7">
    <source>
        <dbReference type="Pfam" id="PF00082"/>
    </source>
</evidence>
<dbReference type="SUPFAM" id="SSF52743">
    <property type="entry name" value="Subtilisin-like"/>
    <property type="match status" value="1"/>
</dbReference>
<accession>A0A367L8H5</accession>
<dbReference type="InterPro" id="IPR034193">
    <property type="entry name" value="PCSK9_ProteinaseK-like"/>
</dbReference>
<comment type="caution">
    <text evidence="8">The sequence shown here is derived from an EMBL/GenBank/DDBJ whole genome shotgun (WGS) entry which is preliminary data.</text>
</comment>
<evidence type="ECO:0000256" key="5">
    <source>
        <dbReference type="PROSITE-ProRule" id="PRU01240"/>
    </source>
</evidence>
<dbReference type="Gene3D" id="3.30.70.80">
    <property type="entry name" value="Peptidase S8 propeptide/proteinase inhibitor I9"/>
    <property type="match status" value="1"/>
</dbReference>
<feature type="signal peptide" evidence="6">
    <location>
        <begin position="1"/>
        <end position="15"/>
    </location>
</feature>
<dbReference type="PROSITE" id="PS00137">
    <property type="entry name" value="SUBTILASE_HIS"/>
    <property type="match status" value="1"/>
</dbReference>
<sequence length="792" mass="87294">MRFTFLFGVFPLSLALNPSSVDDELAPRAGSAKPAPLHKAVKGDDVLPGKYIVKLKRDTNSSHLEAILSRFSGETDHVYGGRFHGFSRSLSEQELDAMLNHEHVGVHRVEYVAEDSMAVTSSLVQNFDSTWGLSNISHYDEWLGPEGYTYIYDDSGGQGTCTYVIDSGIESQHPGFGGRAEQIKSFVPGQTRDDTGHGTHVAGIIGSYQFGVAKQTKLYGVKVFDKKNTAPVSRVIEAVEFVTRDMAKRDCPKGVFVNLAFEVSLSQALNDAVSNLINMGTFVGVSTGNSHLPADKVSPASEPAVCVVGAIDEAHRPLGYSPHGPDGKPLVSEYGPRVDVFAPGENIRSLGLGGSEGQMSGSSQATGFVVGIAAYLATLEAVTGTKLLCERIKSLAVIGAIGNLPKGTPGRFAFNGAHMETKMVSDVSMEIRGHNVFMCNNDDFKPPCKYVDAPAGTCVDMYAADMVRVSSLRPSRNAGTCRFYRQFKCTGRDSFETNYDFGGEKLDQPADKSLELPSEPLHWVRVTLGSGITEGTYDNLELNFAGQGGPNHVVARSPDSGFNDREEVDLKTVFKHDKISLRRIRHIQLTATKTKWAGGDEWFLQGIHFRAFCGGQMQRWVENRKFATIGRKVSQGRSGRGIGHIHVAWQGFTGPEDWAPEVPCSHFSNLWVYIQIAYWPRAGTDDKVGVEFMHKKFDLSRNVQSGTLIKKKIDVREVFPYQGILHWGSINYLKVYNEGGSDDVKIDRQCSGIQTFAEFRWDINNWIAGNDLRQTELDISKWYTIRDKHFTP</sequence>
<comment type="similarity">
    <text evidence="1 5">Belongs to the peptidase S8 family.</text>
</comment>
<feature type="chain" id="PRO_5016902392" description="Peptidase S8/S53 domain-containing protein" evidence="6">
    <location>
        <begin position="16"/>
        <end position="792"/>
    </location>
</feature>
<dbReference type="PROSITE" id="PS00136">
    <property type="entry name" value="SUBTILASE_ASP"/>
    <property type="match status" value="1"/>
</dbReference>
<feature type="active site" description="Charge relay system" evidence="5">
    <location>
        <position position="363"/>
    </location>
</feature>
<dbReference type="Proteomes" id="UP000253664">
    <property type="component" value="Unassembled WGS sequence"/>
</dbReference>
<feature type="domain" description="Peptidase S8/S53" evidence="7">
    <location>
        <begin position="159"/>
        <end position="377"/>
    </location>
</feature>
<protein>
    <recommendedName>
        <fullName evidence="7">Peptidase S8/S53 domain-containing protein</fullName>
    </recommendedName>
</protein>
<dbReference type="InterPro" id="IPR000209">
    <property type="entry name" value="Peptidase_S8/S53_dom"/>
</dbReference>
<feature type="active site" description="Charge relay system" evidence="5">
    <location>
        <position position="197"/>
    </location>
</feature>
<proteinExistence type="inferred from homology"/>
<dbReference type="Gene3D" id="3.40.50.200">
    <property type="entry name" value="Peptidase S8/S53 domain"/>
    <property type="match status" value="1"/>
</dbReference>
<name>A0A367L8H5_9HYPO</name>
<dbReference type="InterPro" id="IPR037045">
    <property type="entry name" value="S8pro/Inhibitor_I9_sf"/>
</dbReference>
<dbReference type="PROSITE" id="PS51892">
    <property type="entry name" value="SUBTILASE"/>
    <property type="match status" value="1"/>
</dbReference>
<dbReference type="InterPro" id="IPR023827">
    <property type="entry name" value="Peptidase_S8_Asp-AS"/>
</dbReference>
<evidence type="ECO:0000256" key="1">
    <source>
        <dbReference type="ARBA" id="ARBA00011073"/>
    </source>
</evidence>
<dbReference type="InterPro" id="IPR050131">
    <property type="entry name" value="Peptidase_S8_subtilisin-like"/>
</dbReference>
<organism evidence="8 9">
    <name type="scientific">Ophiocordyceps polyrhachis-furcata BCC 54312</name>
    <dbReference type="NCBI Taxonomy" id="1330021"/>
    <lineage>
        <taxon>Eukaryota</taxon>
        <taxon>Fungi</taxon>
        <taxon>Dikarya</taxon>
        <taxon>Ascomycota</taxon>
        <taxon>Pezizomycotina</taxon>
        <taxon>Sordariomycetes</taxon>
        <taxon>Hypocreomycetidae</taxon>
        <taxon>Hypocreales</taxon>
        <taxon>Ophiocordycipitaceae</taxon>
        <taxon>Ophiocordyceps</taxon>
    </lineage>
</organism>